<comment type="caution">
    <text evidence="2">The sequence shown here is derived from an EMBL/GenBank/DDBJ whole genome shotgun (WGS) entry which is preliminary data.</text>
</comment>
<keyword evidence="1" id="KW-0472">Membrane</keyword>
<proteinExistence type="predicted"/>
<name>A0A1X2HZY1_9FUNG</name>
<organism evidence="2 3">
    <name type="scientific">Absidia repens</name>
    <dbReference type="NCBI Taxonomy" id="90262"/>
    <lineage>
        <taxon>Eukaryota</taxon>
        <taxon>Fungi</taxon>
        <taxon>Fungi incertae sedis</taxon>
        <taxon>Mucoromycota</taxon>
        <taxon>Mucoromycotina</taxon>
        <taxon>Mucoromycetes</taxon>
        <taxon>Mucorales</taxon>
        <taxon>Cunninghamellaceae</taxon>
        <taxon>Absidia</taxon>
    </lineage>
</organism>
<dbReference type="AlphaFoldDB" id="A0A1X2HZY1"/>
<keyword evidence="3" id="KW-1185">Reference proteome</keyword>
<dbReference type="Proteomes" id="UP000193560">
    <property type="component" value="Unassembled WGS sequence"/>
</dbReference>
<sequence length="102" mass="11357">MHINVERLNTGIHAVKNVLVEDYVTKCGHFLEANFHPVIVFARPCCYIMLFIVFIAVSFVGCSLSALMRKSGLSNTIAIHSAIIMTVVRLLVGIAFWHSLLL</sequence>
<evidence type="ECO:0000313" key="3">
    <source>
        <dbReference type="Proteomes" id="UP000193560"/>
    </source>
</evidence>
<accession>A0A1X2HZY1</accession>
<evidence type="ECO:0000256" key="1">
    <source>
        <dbReference type="SAM" id="Phobius"/>
    </source>
</evidence>
<dbReference type="EMBL" id="MCGE01000040">
    <property type="protein sequence ID" value="ORZ06281.1"/>
    <property type="molecule type" value="Genomic_DNA"/>
</dbReference>
<feature type="transmembrane region" description="Helical" evidence="1">
    <location>
        <begin position="47"/>
        <end position="67"/>
    </location>
</feature>
<protein>
    <submittedName>
        <fullName evidence="2">Uncharacterized protein</fullName>
    </submittedName>
</protein>
<keyword evidence="1" id="KW-0812">Transmembrane</keyword>
<gene>
    <name evidence="2" type="ORF">BCR42DRAFT_397930</name>
</gene>
<evidence type="ECO:0000313" key="2">
    <source>
        <dbReference type="EMBL" id="ORZ06281.1"/>
    </source>
</evidence>
<feature type="transmembrane region" description="Helical" evidence="1">
    <location>
        <begin position="79"/>
        <end position="100"/>
    </location>
</feature>
<keyword evidence="1" id="KW-1133">Transmembrane helix</keyword>
<reference evidence="2 3" key="1">
    <citation type="submission" date="2016-07" db="EMBL/GenBank/DDBJ databases">
        <title>Pervasive Adenine N6-methylation of Active Genes in Fungi.</title>
        <authorList>
            <consortium name="DOE Joint Genome Institute"/>
            <person name="Mondo S.J."/>
            <person name="Dannebaum R.O."/>
            <person name="Kuo R.C."/>
            <person name="Labutti K."/>
            <person name="Haridas S."/>
            <person name="Kuo A."/>
            <person name="Salamov A."/>
            <person name="Ahrendt S.R."/>
            <person name="Lipzen A."/>
            <person name="Sullivan W."/>
            <person name="Andreopoulos W.B."/>
            <person name="Clum A."/>
            <person name="Lindquist E."/>
            <person name="Daum C."/>
            <person name="Ramamoorthy G.K."/>
            <person name="Gryganskyi A."/>
            <person name="Culley D."/>
            <person name="Magnuson J.K."/>
            <person name="James T.Y."/>
            <person name="O'Malley M.A."/>
            <person name="Stajich J.E."/>
            <person name="Spatafora J.W."/>
            <person name="Visel A."/>
            <person name="Grigoriev I.V."/>
        </authorList>
    </citation>
    <scope>NUCLEOTIDE SEQUENCE [LARGE SCALE GENOMIC DNA]</scope>
    <source>
        <strain evidence="2 3">NRRL 1336</strain>
    </source>
</reference>